<dbReference type="AlphaFoldDB" id="A0A7H0LEK2"/>
<accession>A0A7H0LEK2</accession>
<protein>
    <submittedName>
        <fullName evidence="2">Uncharacterized protein</fullName>
    </submittedName>
</protein>
<evidence type="ECO:0000313" key="3">
    <source>
        <dbReference type="Proteomes" id="UP000516148"/>
    </source>
</evidence>
<feature type="transmembrane region" description="Helical" evidence="1">
    <location>
        <begin position="43"/>
        <end position="64"/>
    </location>
</feature>
<evidence type="ECO:0000256" key="1">
    <source>
        <dbReference type="SAM" id="Phobius"/>
    </source>
</evidence>
<reference evidence="2 3" key="1">
    <citation type="submission" date="2020-09" db="EMBL/GenBank/DDBJ databases">
        <title>Sphingomonas sp., a new species isolated from pork steak.</title>
        <authorList>
            <person name="Heidler von Heilborn D."/>
        </authorList>
    </citation>
    <scope>NUCLEOTIDE SEQUENCE [LARGE SCALE GENOMIC DNA]</scope>
    <source>
        <strain evidence="3">S8-3T</strain>
    </source>
</reference>
<dbReference type="RefSeq" id="WP_187760435.1">
    <property type="nucleotide sequence ID" value="NZ_CP061038.1"/>
</dbReference>
<keyword evidence="1" id="KW-1133">Transmembrane helix</keyword>
<feature type="transmembrane region" description="Helical" evidence="1">
    <location>
        <begin position="76"/>
        <end position="98"/>
    </location>
</feature>
<name>A0A7H0LEK2_9SPHN</name>
<gene>
    <name evidence="2" type="ORF">H3Z74_15155</name>
</gene>
<dbReference type="Proteomes" id="UP000516148">
    <property type="component" value="Chromosome"/>
</dbReference>
<dbReference type="EMBL" id="CP061038">
    <property type="protein sequence ID" value="QNQ08105.1"/>
    <property type="molecule type" value="Genomic_DNA"/>
</dbReference>
<keyword evidence="3" id="KW-1185">Reference proteome</keyword>
<dbReference type="KEGG" id="spap:H3Z74_15155"/>
<keyword evidence="1" id="KW-0472">Membrane</keyword>
<evidence type="ECO:0000313" key="2">
    <source>
        <dbReference type="EMBL" id="QNQ08105.1"/>
    </source>
</evidence>
<proteinExistence type="predicted"/>
<sequence length="99" mass="10775">MTRRFWPRLRLLLITAVIAVLLQLVFTLTGFGNWVHETPAAIAAGRVIVLLFCGGGGLFCLVAGRYDPEMRTFGNRLTGIFLLLIAAIQAALLFRAAAS</sequence>
<keyword evidence="1" id="KW-0812">Transmembrane</keyword>
<organism evidence="2 3">
    <name type="scientific">Sphingomonas alpina</name>
    <dbReference type="NCBI Taxonomy" id="653931"/>
    <lineage>
        <taxon>Bacteria</taxon>
        <taxon>Pseudomonadati</taxon>
        <taxon>Pseudomonadota</taxon>
        <taxon>Alphaproteobacteria</taxon>
        <taxon>Sphingomonadales</taxon>
        <taxon>Sphingomonadaceae</taxon>
        <taxon>Sphingomonas</taxon>
    </lineage>
</organism>